<dbReference type="GO" id="GO:0005506">
    <property type="term" value="F:iron ion binding"/>
    <property type="evidence" value="ECO:0007669"/>
    <property type="project" value="InterPro"/>
</dbReference>
<dbReference type="InterPro" id="IPR001128">
    <property type="entry name" value="Cyt_P450"/>
</dbReference>
<keyword evidence="10" id="KW-1185">Reference proteome</keyword>
<name>A0A7C8MUC4_9PEZI</name>
<proteinExistence type="inferred from homology"/>
<protein>
    <submittedName>
        <fullName evidence="9">Uncharacterized protein</fullName>
    </submittedName>
</protein>
<comment type="cofactor">
    <cofactor evidence="1 6">
        <name>heme</name>
        <dbReference type="ChEBI" id="CHEBI:30413"/>
    </cofactor>
</comment>
<sequence>MAFTEASSHLLGVMPSVWILSIIALPVLTITYYGAILIYNIWLHPLSKYPGPILAKASPLWMAWSYFHGRTPVELQEIHKKYGPVVRIGPNDLSYINPIQWREIYGFKSHGQEEFSKDPRYHSGIEGEPIILNADKTYHGYIRKLLAHGFSEKSLRDQESILKGFVDTLFRRLHEECQDGEKTIDIVNWYNFLLFDFIAYLTFGESFDCLTTGTLHTWVGTFFSLVKSLSYYQISSRLPFFLRPLFIMQFVPKKIKGDLKTLKALNELVEAFNMGKMSPQQLQGNAQILLAAGSETTATLMSGLTWLLLKHPRVHEKLKTEIRAKFSHPDEITISSVNECKYLLGCIEEALRVYPPSPQPHHRIIPAGGAMVNGEFLPAGTSVSIPIYAISNSALNWTQPESFIPERWTGEDERFANDKRESSQPFSYGPRNCIGRNMAYAEMRLVMARLIWHFDVESATTGDWMDQRVFLVWEKGPLHIKLRPVARA</sequence>
<dbReference type="Proteomes" id="UP000481858">
    <property type="component" value="Unassembled WGS sequence"/>
</dbReference>
<dbReference type="AlphaFoldDB" id="A0A7C8MUC4"/>
<evidence type="ECO:0000256" key="4">
    <source>
        <dbReference type="ARBA" id="ARBA00022723"/>
    </source>
</evidence>
<dbReference type="EMBL" id="WUBL01000107">
    <property type="protein sequence ID" value="KAF2965734.1"/>
    <property type="molecule type" value="Genomic_DNA"/>
</dbReference>
<evidence type="ECO:0000313" key="9">
    <source>
        <dbReference type="EMBL" id="KAF2965734.1"/>
    </source>
</evidence>
<gene>
    <name evidence="9" type="ORF">GQX73_g7855</name>
</gene>
<dbReference type="Pfam" id="PF00067">
    <property type="entry name" value="p450"/>
    <property type="match status" value="1"/>
</dbReference>
<dbReference type="Gene3D" id="1.10.630.10">
    <property type="entry name" value="Cytochrome P450"/>
    <property type="match status" value="1"/>
</dbReference>
<keyword evidence="7" id="KW-0560">Oxidoreductase</keyword>
<keyword evidence="8" id="KW-0472">Membrane</keyword>
<evidence type="ECO:0000256" key="3">
    <source>
        <dbReference type="ARBA" id="ARBA00022617"/>
    </source>
</evidence>
<organism evidence="9 10">
    <name type="scientific">Xylaria multiplex</name>
    <dbReference type="NCBI Taxonomy" id="323545"/>
    <lineage>
        <taxon>Eukaryota</taxon>
        <taxon>Fungi</taxon>
        <taxon>Dikarya</taxon>
        <taxon>Ascomycota</taxon>
        <taxon>Pezizomycotina</taxon>
        <taxon>Sordariomycetes</taxon>
        <taxon>Xylariomycetidae</taxon>
        <taxon>Xylariales</taxon>
        <taxon>Xylariaceae</taxon>
        <taxon>Xylaria</taxon>
    </lineage>
</organism>
<keyword evidence="7" id="KW-0503">Monooxygenase</keyword>
<comment type="similarity">
    <text evidence="2 7">Belongs to the cytochrome P450 family.</text>
</comment>
<dbReference type="CDD" id="cd11058">
    <property type="entry name" value="CYP60B-like"/>
    <property type="match status" value="1"/>
</dbReference>
<dbReference type="InterPro" id="IPR036396">
    <property type="entry name" value="Cyt_P450_sf"/>
</dbReference>
<evidence type="ECO:0000256" key="6">
    <source>
        <dbReference type="PIRSR" id="PIRSR602401-1"/>
    </source>
</evidence>
<keyword evidence="4 6" id="KW-0479">Metal-binding</keyword>
<dbReference type="GO" id="GO:0016705">
    <property type="term" value="F:oxidoreductase activity, acting on paired donors, with incorporation or reduction of molecular oxygen"/>
    <property type="evidence" value="ECO:0007669"/>
    <property type="project" value="InterPro"/>
</dbReference>
<dbReference type="InParanoid" id="A0A7C8MUC4"/>
<dbReference type="PROSITE" id="PS00086">
    <property type="entry name" value="CYTOCHROME_P450"/>
    <property type="match status" value="1"/>
</dbReference>
<dbReference type="GO" id="GO:0020037">
    <property type="term" value="F:heme binding"/>
    <property type="evidence" value="ECO:0007669"/>
    <property type="project" value="InterPro"/>
</dbReference>
<dbReference type="PRINTS" id="PR00385">
    <property type="entry name" value="P450"/>
</dbReference>
<keyword evidence="3 6" id="KW-0349">Heme</keyword>
<dbReference type="SUPFAM" id="SSF48264">
    <property type="entry name" value="Cytochrome P450"/>
    <property type="match status" value="1"/>
</dbReference>
<feature type="binding site" description="axial binding residue" evidence="6">
    <location>
        <position position="433"/>
    </location>
    <ligand>
        <name>heme</name>
        <dbReference type="ChEBI" id="CHEBI:30413"/>
    </ligand>
    <ligandPart>
        <name>Fe</name>
        <dbReference type="ChEBI" id="CHEBI:18248"/>
    </ligandPart>
</feature>
<dbReference type="PANTHER" id="PTHR24305">
    <property type="entry name" value="CYTOCHROME P450"/>
    <property type="match status" value="1"/>
</dbReference>
<evidence type="ECO:0000256" key="5">
    <source>
        <dbReference type="ARBA" id="ARBA00023004"/>
    </source>
</evidence>
<dbReference type="InterPro" id="IPR002401">
    <property type="entry name" value="Cyt_P450_E_grp-I"/>
</dbReference>
<dbReference type="PANTHER" id="PTHR24305:SF210">
    <property type="entry name" value="CYTOCHROME P450 MONOOXYGENASE ASQL-RELATED"/>
    <property type="match status" value="1"/>
</dbReference>
<dbReference type="OrthoDB" id="1470350at2759"/>
<evidence type="ECO:0000256" key="7">
    <source>
        <dbReference type="RuleBase" id="RU000461"/>
    </source>
</evidence>
<reference evidence="9 10" key="1">
    <citation type="submission" date="2019-12" db="EMBL/GenBank/DDBJ databases">
        <title>Draft genome sequence of the ascomycete Xylaria multiplex DSM 110363.</title>
        <authorList>
            <person name="Buettner E."/>
            <person name="Kellner H."/>
        </authorList>
    </citation>
    <scope>NUCLEOTIDE SEQUENCE [LARGE SCALE GENOMIC DNA]</scope>
    <source>
        <strain evidence="9 10">DSM 110363</strain>
    </source>
</reference>
<evidence type="ECO:0000256" key="2">
    <source>
        <dbReference type="ARBA" id="ARBA00010617"/>
    </source>
</evidence>
<evidence type="ECO:0000313" key="10">
    <source>
        <dbReference type="Proteomes" id="UP000481858"/>
    </source>
</evidence>
<dbReference type="GO" id="GO:0004497">
    <property type="term" value="F:monooxygenase activity"/>
    <property type="evidence" value="ECO:0007669"/>
    <property type="project" value="UniProtKB-KW"/>
</dbReference>
<evidence type="ECO:0000256" key="1">
    <source>
        <dbReference type="ARBA" id="ARBA00001971"/>
    </source>
</evidence>
<feature type="transmembrane region" description="Helical" evidence="8">
    <location>
        <begin position="17"/>
        <end position="39"/>
    </location>
</feature>
<dbReference type="PRINTS" id="PR00463">
    <property type="entry name" value="EP450I"/>
</dbReference>
<keyword evidence="5 6" id="KW-0408">Iron</keyword>
<keyword evidence="8" id="KW-1133">Transmembrane helix</keyword>
<keyword evidence="8" id="KW-0812">Transmembrane</keyword>
<dbReference type="InterPro" id="IPR017972">
    <property type="entry name" value="Cyt_P450_CS"/>
</dbReference>
<evidence type="ECO:0000256" key="8">
    <source>
        <dbReference type="SAM" id="Phobius"/>
    </source>
</evidence>
<accession>A0A7C8MUC4</accession>
<comment type="caution">
    <text evidence="9">The sequence shown here is derived from an EMBL/GenBank/DDBJ whole genome shotgun (WGS) entry which is preliminary data.</text>
</comment>
<dbReference type="InterPro" id="IPR050121">
    <property type="entry name" value="Cytochrome_P450_monoxygenase"/>
</dbReference>